<dbReference type="Proteomes" id="UP001161390">
    <property type="component" value="Unassembled WGS sequence"/>
</dbReference>
<keyword evidence="3 5" id="KW-1133">Transmembrane helix</keyword>
<feature type="domain" description="RDD" evidence="6">
    <location>
        <begin position="4"/>
        <end position="157"/>
    </location>
</feature>
<evidence type="ECO:0000256" key="4">
    <source>
        <dbReference type="ARBA" id="ARBA00023136"/>
    </source>
</evidence>
<feature type="transmembrane region" description="Helical" evidence="5">
    <location>
        <begin position="46"/>
        <end position="64"/>
    </location>
</feature>
<protein>
    <recommendedName>
        <fullName evidence="6">RDD domain-containing protein</fullName>
    </recommendedName>
</protein>
<reference evidence="7" key="2">
    <citation type="submission" date="2023-01" db="EMBL/GenBank/DDBJ databases">
        <title>Draft genome sequence of Algimonas porphyrae strain NBRC 108216.</title>
        <authorList>
            <person name="Sun Q."/>
            <person name="Mori K."/>
        </authorList>
    </citation>
    <scope>NUCLEOTIDE SEQUENCE</scope>
    <source>
        <strain evidence="7">NBRC 108216</strain>
    </source>
</reference>
<dbReference type="Pfam" id="PF06271">
    <property type="entry name" value="RDD"/>
    <property type="match status" value="1"/>
</dbReference>
<evidence type="ECO:0000313" key="7">
    <source>
        <dbReference type="EMBL" id="GLQ19883.1"/>
    </source>
</evidence>
<keyword evidence="4 5" id="KW-0472">Membrane</keyword>
<evidence type="ECO:0000256" key="1">
    <source>
        <dbReference type="ARBA" id="ARBA00004141"/>
    </source>
</evidence>
<feature type="transmembrane region" description="Helical" evidence="5">
    <location>
        <begin position="7"/>
        <end position="34"/>
    </location>
</feature>
<accession>A0ABQ5UZ95</accession>
<evidence type="ECO:0000313" key="8">
    <source>
        <dbReference type="Proteomes" id="UP001161390"/>
    </source>
</evidence>
<evidence type="ECO:0000256" key="2">
    <source>
        <dbReference type="ARBA" id="ARBA00022692"/>
    </source>
</evidence>
<sequence>MGLRRIAAYLVDYIVILLWLGLIFSAAMLGLIGINDPDVWTGADRWIAQAQAFLMVTLPVYLYFTISESRGRKATPGKRLLGLTVDGTPLQIMQRNLVKFLPWEVAHTAIWHGMPLPAASEPTPLGLTLMCLSMAAAGLYIISLFIGSGRTPYDRISGTQVVRAT</sequence>
<dbReference type="EMBL" id="BSNJ01000002">
    <property type="protein sequence ID" value="GLQ19883.1"/>
    <property type="molecule type" value="Genomic_DNA"/>
</dbReference>
<comment type="caution">
    <text evidence="7">The sequence shown here is derived from an EMBL/GenBank/DDBJ whole genome shotgun (WGS) entry which is preliminary data.</text>
</comment>
<comment type="subcellular location">
    <subcellularLocation>
        <location evidence="1">Membrane</location>
        <topology evidence="1">Multi-pass membrane protein</topology>
    </subcellularLocation>
</comment>
<feature type="transmembrane region" description="Helical" evidence="5">
    <location>
        <begin position="125"/>
        <end position="146"/>
    </location>
</feature>
<keyword evidence="8" id="KW-1185">Reference proteome</keyword>
<dbReference type="InterPro" id="IPR010432">
    <property type="entry name" value="RDD"/>
</dbReference>
<reference evidence="7" key="1">
    <citation type="journal article" date="2014" name="Int. J. Syst. Evol. Microbiol.">
        <title>Complete genome of a new Firmicutes species belonging to the dominant human colonic microbiota ('Ruminococcus bicirculans') reveals two chromosomes and a selective capacity to utilize plant glucans.</title>
        <authorList>
            <consortium name="NISC Comparative Sequencing Program"/>
            <person name="Wegmann U."/>
            <person name="Louis P."/>
            <person name="Goesmann A."/>
            <person name="Henrissat B."/>
            <person name="Duncan S.H."/>
            <person name="Flint H.J."/>
        </authorList>
    </citation>
    <scope>NUCLEOTIDE SEQUENCE</scope>
    <source>
        <strain evidence="7">NBRC 108216</strain>
    </source>
</reference>
<evidence type="ECO:0000256" key="5">
    <source>
        <dbReference type="SAM" id="Phobius"/>
    </source>
</evidence>
<organism evidence="7 8">
    <name type="scientific">Algimonas porphyrae</name>
    <dbReference type="NCBI Taxonomy" id="1128113"/>
    <lineage>
        <taxon>Bacteria</taxon>
        <taxon>Pseudomonadati</taxon>
        <taxon>Pseudomonadota</taxon>
        <taxon>Alphaproteobacteria</taxon>
        <taxon>Maricaulales</taxon>
        <taxon>Robiginitomaculaceae</taxon>
        <taxon>Algimonas</taxon>
    </lineage>
</organism>
<dbReference type="RefSeq" id="WP_377886329.1">
    <property type="nucleotide sequence ID" value="NZ_JBHMDV010000002.1"/>
</dbReference>
<evidence type="ECO:0000259" key="6">
    <source>
        <dbReference type="Pfam" id="PF06271"/>
    </source>
</evidence>
<name>A0ABQ5UZ95_9PROT</name>
<proteinExistence type="predicted"/>
<gene>
    <name evidence="7" type="ORF">GCM10007854_08380</name>
</gene>
<keyword evidence="2 5" id="KW-0812">Transmembrane</keyword>
<evidence type="ECO:0000256" key="3">
    <source>
        <dbReference type="ARBA" id="ARBA00022989"/>
    </source>
</evidence>